<keyword evidence="4" id="KW-1185">Reference proteome</keyword>
<dbReference type="AlphaFoldDB" id="A0A365HB55"/>
<dbReference type="EMBL" id="QLYX01000002">
    <property type="protein sequence ID" value="RAY16269.1"/>
    <property type="molecule type" value="Genomic_DNA"/>
</dbReference>
<dbReference type="RefSeq" id="WP_111863608.1">
    <property type="nucleotide sequence ID" value="NZ_QLYX01000002.1"/>
</dbReference>
<accession>A0A365HB55</accession>
<dbReference type="InterPro" id="IPR006680">
    <property type="entry name" value="Amidohydro-rel"/>
</dbReference>
<dbReference type="Proteomes" id="UP000251891">
    <property type="component" value="Unassembled WGS sequence"/>
</dbReference>
<organism evidence="3 4">
    <name type="scientific">Actinomadura craniellae</name>
    <dbReference type="NCBI Taxonomy" id="2231787"/>
    <lineage>
        <taxon>Bacteria</taxon>
        <taxon>Bacillati</taxon>
        <taxon>Actinomycetota</taxon>
        <taxon>Actinomycetes</taxon>
        <taxon>Streptosporangiales</taxon>
        <taxon>Thermomonosporaceae</taxon>
        <taxon>Actinomadura</taxon>
    </lineage>
</organism>
<evidence type="ECO:0000259" key="2">
    <source>
        <dbReference type="Pfam" id="PF04909"/>
    </source>
</evidence>
<dbReference type="PANTHER" id="PTHR21240">
    <property type="entry name" value="2-AMINO-3-CARBOXYLMUCONATE-6-SEMIALDEHYDE DECARBOXYLASE"/>
    <property type="match status" value="1"/>
</dbReference>
<reference evidence="3 4" key="1">
    <citation type="submission" date="2018-06" db="EMBL/GenBank/DDBJ databases">
        <title>Actinomadura craniellae sp. nov. isolated from marine sponge Craniella sp.</title>
        <authorList>
            <person name="Li L."/>
            <person name="Xu Q.H."/>
            <person name="Lin H.W."/>
            <person name="Lu Y.H."/>
        </authorList>
    </citation>
    <scope>NUCLEOTIDE SEQUENCE [LARGE SCALE GENOMIC DNA]</scope>
    <source>
        <strain evidence="3 4">LHW63021</strain>
    </source>
</reference>
<gene>
    <name evidence="3" type="ORF">DPM19_05075</name>
</gene>
<dbReference type="InterPro" id="IPR032465">
    <property type="entry name" value="ACMSD"/>
</dbReference>
<dbReference type="GO" id="GO:0016831">
    <property type="term" value="F:carboxy-lyase activity"/>
    <property type="evidence" value="ECO:0007669"/>
    <property type="project" value="InterPro"/>
</dbReference>
<evidence type="ECO:0000313" key="3">
    <source>
        <dbReference type="EMBL" id="RAY16269.1"/>
    </source>
</evidence>
<comment type="caution">
    <text evidence="3">The sequence shown here is derived from an EMBL/GenBank/DDBJ whole genome shotgun (WGS) entry which is preliminary data.</text>
</comment>
<protein>
    <submittedName>
        <fullName evidence="3">Amidohydrolase</fullName>
    </submittedName>
</protein>
<keyword evidence="1" id="KW-0456">Lyase</keyword>
<keyword evidence="3" id="KW-0378">Hydrolase</keyword>
<dbReference type="SUPFAM" id="SSF51556">
    <property type="entry name" value="Metallo-dependent hydrolases"/>
    <property type="match status" value="1"/>
</dbReference>
<feature type="domain" description="Amidohydrolase-related" evidence="2">
    <location>
        <begin position="59"/>
        <end position="286"/>
    </location>
</feature>
<dbReference type="GO" id="GO:0016787">
    <property type="term" value="F:hydrolase activity"/>
    <property type="evidence" value="ECO:0007669"/>
    <property type="project" value="UniProtKB-KW"/>
</dbReference>
<sequence length="289" mass="32257">MTMPVDVPVIDTMIGFPLRDPAKTYAYITRQTKDAESRGDLKMPAGYMFKDVPEDGSEPGRDPVEITLEQMDRHGIAVGLVGVRGEDGARAVATRPDRFVGTLSVDPNQGMEAVRAIVSAHDSLGIRAVDVFPAGTTPQVAINDKKMYPIYAKCVELGLPIFVCAGVPGPRVPFAPQRVEYLDEVMYDFPELVLVTRHGCEPWTDLAVKLMVKWPNLYYSTSAFAPKYYPREIVDYANSRGAHKILYAGYYPMGLTLDRIMNELPNVPFKDEVWPRFLRENAARILAIE</sequence>
<dbReference type="InterPro" id="IPR032466">
    <property type="entry name" value="Metal_Hydrolase"/>
</dbReference>
<name>A0A365HB55_9ACTN</name>
<dbReference type="Pfam" id="PF04909">
    <property type="entry name" value="Amidohydro_2"/>
    <property type="match status" value="1"/>
</dbReference>
<proteinExistence type="predicted"/>
<dbReference type="OrthoDB" id="1407586at2"/>
<evidence type="ECO:0000313" key="4">
    <source>
        <dbReference type="Proteomes" id="UP000251891"/>
    </source>
</evidence>
<dbReference type="PANTHER" id="PTHR21240:SF19">
    <property type="entry name" value="CATALYTIC_ HYDROLASE"/>
    <property type="match status" value="1"/>
</dbReference>
<dbReference type="Gene3D" id="3.20.20.140">
    <property type="entry name" value="Metal-dependent hydrolases"/>
    <property type="match status" value="1"/>
</dbReference>
<evidence type="ECO:0000256" key="1">
    <source>
        <dbReference type="ARBA" id="ARBA00023239"/>
    </source>
</evidence>